<feature type="region of interest" description="Disordered" evidence="1">
    <location>
        <begin position="1"/>
        <end position="24"/>
    </location>
</feature>
<dbReference type="SUPFAM" id="SSF49899">
    <property type="entry name" value="Concanavalin A-like lectins/glucanases"/>
    <property type="match status" value="1"/>
</dbReference>
<dbReference type="Gene3D" id="2.60.120.200">
    <property type="match status" value="1"/>
</dbReference>
<dbReference type="AlphaFoldDB" id="A0A8T9C5Z9"/>
<dbReference type="InterPro" id="IPR013320">
    <property type="entry name" value="ConA-like_dom_sf"/>
</dbReference>
<evidence type="ECO:0000259" key="2">
    <source>
        <dbReference type="PROSITE" id="PS51762"/>
    </source>
</evidence>
<evidence type="ECO:0000313" key="3">
    <source>
        <dbReference type="EMBL" id="TVY80816.1"/>
    </source>
</evidence>
<feature type="compositionally biased region" description="Polar residues" evidence="1">
    <location>
        <begin position="1"/>
        <end position="12"/>
    </location>
</feature>
<dbReference type="Proteomes" id="UP000469558">
    <property type="component" value="Unassembled WGS sequence"/>
</dbReference>
<gene>
    <name evidence="3" type="primary">bglA_0</name>
    <name evidence="3" type="ORF">LSUE1_G009560</name>
</gene>
<proteinExistence type="predicted"/>
<dbReference type="Pfam" id="PF26113">
    <property type="entry name" value="GH16_XgeA"/>
    <property type="match status" value="1"/>
</dbReference>
<sequence>FHPSTPISQLFEQETGGNGWGNNESQNYTSDPSNCFFTPNNLLVIRAIANGSSYTSARLISHQKLERPRGFLTATLRAPCAPGIWPAFWLLPAKPFSWPGDGEIDIFESWNGDCVNRSCLHWGHFNGEDWNKHRKIETQVGDMPHREVKVGLAWDEGSRRLVWYFDGRAVMKAQIPEGTRSIRDWRVIINVAMGGNVCGGRLPADGTYDFVVRELGFFESPVGGWDTFERDFAGAPEGKAG</sequence>
<evidence type="ECO:0000313" key="4">
    <source>
        <dbReference type="Proteomes" id="UP000469558"/>
    </source>
</evidence>
<dbReference type="OrthoDB" id="192832at2759"/>
<evidence type="ECO:0000256" key="1">
    <source>
        <dbReference type="SAM" id="MobiDB-lite"/>
    </source>
</evidence>
<dbReference type="InterPro" id="IPR050546">
    <property type="entry name" value="Glycosyl_Hydrlase_16"/>
</dbReference>
<feature type="domain" description="GH16" evidence="2">
    <location>
        <begin position="1"/>
        <end position="241"/>
    </location>
</feature>
<dbReference type="PANTHER" id="PTHR10963">
    <property type="entry name" value="GLYCOSYL HYDROLASE-RELATED"/>
    <property type="match status" value="1"/>
</dbReference>
<reference evidence="3 4" key="1">
    <citation type="submission" date="2018-05" db="EMBL/GenBank/DDBJ databases">
        <title>Genome sequencing and assembly of the regulated plant pathogen Lachnellula willkommii and related sister species for the development of diagnostic species identification markers.</title>
        <authorList>
            <person name="Giroux E."/>
            <person name="Bilodeau G."/>
        </authorList>
    </citation>
    <scope>NUCLEOTIDE SEQUENCE [LARGE SCALE GENOMIC DNA]</scope>
    <source>
        <strain evidence="3 4">CBS 268.59</strain>
    </source>
</reference>
<organism evidence="3 4">
    <name type="scientific">Lachnellula suecica</name>
    <dbReference type="NCBI Taxonomy" id="602035"/>
    <lineage>
        <taxon>Eukaryota</taxon>
        <taxon>Fungi</taxon>
        <taxon>Dikarya</taxon>
        <taxon>Ascomycota</taxon>
        <taxon>Pezizomycotina</taxon>
        <taxon>Leotiomycetes</taxon>
        <taxon>Helotiales</taxon>
        <taxon>Lachnaceae</taxon>
        <taxon>Lachnellula</taxon>
    </lineage>
</organism>
<dbReference type="PANTHER" id="PTHR10963:SF53">
    <property type="entry name" value="GH16 DOMAIN-CONTAINING PROTEIN"/>
    <property type="match status" value="1"/>
</dbReference>
<keyword evidence="4" id="KW-1185">Reference proteome</keyword>
<dbReference type="PROSITE" id="PS51762">
    <property type="entry name" value="GH16_2"/>
    <property type="match status" value="1"/>
</dbReference>
<dbReference type="InterPro" id="IPR000757">
    <property type="entry name" value="Beta-glucanase-like"/>
</dbReference>
<comment type="caution">
    <text evidence="3">The sequence shown here is derived from an EMBL/GenBank/DDBJ whole genome shotgun (WGS) entry which is preliminary data.</text>
</comment>
<dbReference type="CDD" id="cd08023">
    <property type="entry name" value="GH16_laminarinase_like"/>
    <property type="match status" value="1"/>
</dbReference>
<protein>
    <submittedName>
        <fullName evidence="3">Beta-glucanase</fullName>
    </submittedName>
</protein>
<feature type="non-terminal residue" evidence="3">
    <location>
        <position position="1"/>
    </location>
</feature>
<name>A0A8T9C5Z9_9HELO</name>
<dbReference type="GO" id="GO:0005975">
    <property type="term" value="P:carbohydrate metabolic process"/>
    <property type="evidence" value="ECO:0007669"/>
    <property type="project" value="InterPro"/>
</dbReference>
<dbReference type="EMBL" id="QGMK01000605">
    <property type="protein sequence ID" value="TVY80816.1"/>
    <property type="molecule type" value="Genomic_DNA"/>
</dbReference>
<accession>A0A8T9C5Z9</accession>
<dbReference type="GO" id="GO:0004553">
    <property type="term" value="F:hydrolase activity, hydrolyzing O-glycosyl compounds"/>
    <property type="evidence" value="ECO:0007669"/>
    <property type="project" value="InterPro"/>
</dbReference>